<dbReference type="EMBL" id="BAABLM010000005">
    <property type="protein sequence ID" value="GAA4680631.1"/>
    <property type="molecule type" value="Genomic_DNA"/>
</dbReference>
<keyword evidence="7" id="KW-1185">Reference proteome</keyword>
<dbReference type="Proteomes" id="UP001501295">
    <property type="component" value="Unassembled WGS sequence"/>
</dbReference>
<evidence type="ECO:0000256" key="1">
    <source>
        <dbReference type="ARBA" id="ARBA00022679"/>
    </source>
</evidence>
<dbReference type="RefSeq" id="WP_345376467.1">
    <property type="nucleotide sequence ID" value="NZ_BAABLM010000005.1"/>
</dbReference>
<feature type="domain" description="Histidine kinase/HSP90-like ATPase" evidence="5">
    <location>
        <begin position="303"/>
        <end position="394"/>
    </location>
</feature>
<keyword evidence="4" id="KW-0812">Transmembrane</keyword>
<dbReference type="SUPFAM" id="SSF55874">
    <property type="entry name" value="ATPase domain of HSP90 chaperone/DNA topoisomerase II/histidine kinase"/>
    <property type="match status" value="1"/>
</dbReference>
<dbReference type="Gene3D" id="3.30.565.10">
    <property type="entry name" value="Histidine kinase-like ATPase, C-terminal domain"/>
    <property type="match status" value="1"/>
</dbReference>
<dbReference type="InterPro" id="IPR036890">
    <property type="entry name" value="HATPase_C_sf"/>
</dbReference>
<keyword evidence="4" id="KW-0472">Membrane</keyword>
<evidence type="ECO:0000256" key="3">
    <source>
        <dbReference type="ARBA" id="ARBA00023012"/>
    </source>
</evidence>
<organism evidence="6 7">
    <name type="scientific">Frondihabitans cladoniiphilus</name>
    <dbReference type="NCBI Taxonomy" id="715785"/>
    <lineage>
        <taxon>Bacteria</taxon>
        <taxon>Bacillati</taxon>
        <taxon>Actinomycetota</taxon>
        <taxon>Actinomycetes</taxon>
        <taxon>Micrococcales</taxon>
        <taxon>Microbacteriaceae</taxon>
        <taxon>Frondihabitans</taxon>
    </lineage>
</organism>
<dbReference type="InterPro" id="IPR003594">
    <property type="entry name" value="HATPase_dom"/>
</dbReference>
<sequence length="397" mass="41966">MSKRGRANRNPISGPTIERALGRAIAILSLVFGAQSVPFAVAQLGSMKPGWAWIVGIAIFGGLALTAVSGFTLRGFEVMAAFVSIAYFVALVTWSIGAKDPTHVLVGVPWLWYMCNLALTAAVVAFSPLVATVYLFVIPGAYAVIRVLPAGGAASPGRAALDSVYVLILGGAALILITLLRRAAYLVDAAQLGAIGRYADAVREHATEVERVQVDSIVHDSVLTTFLSAARAFSPSERQLSTAMARNTLRELGTVVGGPKISSDTSLASMRQRVRNLCEEIGVEVDLRSRGLDNHTIPSRAAEALYSAAIQALLNSVQHAGPGSIERWVELDWTERGVSVEVGDRGAGFDPSALSGERLGVRVSIQERLANAGGEAEIESAVGEGTVIRLQWPRLAA</sequence>
<dbReference type="InterPro" id="IPR050482">
    <property type="entry name" value="Sensor_HK_TwoCompSys"/>
</dbReference>
<keyword evidence="1" id="KW-0808">Transferase</keyword>
<feature type="transmembrane region" description="Helical" evidence="4">
    <location>
        <begin position="110"/>
        <end position="138"/>
    </location>
</feature>
<comment type="caution">
    <text evidence="6">The sequence shown here is derived from an EMBL/GenBank/DDBJ whole genome shotgun (WGS) entry which is preliminary data.</text>
</comment>
<gene>
    <name evidence="6" type="ORF">GCM10025780_27410</name>
</gene>
<keyword evidence="4" id="KW-1133">Transmembrane helix</keyword>
<evidence type="ECO:0000256" key="2">
    <source>
        <dbReference type="ARBA" id="ARBA00022777"/>
    </source>
</evidence>
<protein>
    <recommendedName>
        <fullName evidence="5">Histidine kinase/HSP90-like ATPase domain-containing protein</fullName>
    </recommendedName>
</protein>
<keyword evidence="2" id="KW-0418">Kinase</keyword>
<feature type="transmembrane region" description="Helical" evidence="4">
    <location>
        <begin position="78"/>
        <end position="98"/>
    </location>
</feature>
<dbReference type="PANTHER" id="PTHR24421:SF61">
    <property type="entry name" value="OXYGEN SENSOR HISTIDINE KINASE NREB"/>
    <property type="match status" value="1"/>
</dbReference>
<accession>A0ABP8W4H1</accession>
<evidence type="ECO:0000313" key="7">
    <source>
        <dbReference type="Proteomes" id="UP001501295"/>
    </source>
</evidence>
<evidence type="ECO:0000313" key="6">
    <source>
        <dbReference type="EMBL" id="GAA4680631.1"/>
    </source>
</evidence>
<keyword evidence="3" id="KW-0902">Two-component regulatory system</keyword>
<name>A0ABP8W4H1_9MICO</name>
<reference evidence="7" key="1">
    <citation type="journal article" date="2019" name="Int. J. Syst. Evol. Microbiol.">
        <title>The Global Catalogue of Microorganisms (GCM) 10K type strain sequencing project: providing services to taxonomists for standard genome sequencing and annotation.</title>
        <authorList>
            <consortium name="The Broad Institute Genomics Platform"/>
            <consortium name="The Broad Institute Genome Sequencing Center for Infectious Disease"/>
            <person name="Wu L."/>
            <person name="Ma J."/>
        </authorList>
    </citation>
    <scope>NUCLEOTIDE SEQUENCE [LARGE SCALE GENOMIC DNA]</scope>
    <source>
        <strain evidence="7">JCM 18956</strain>
    </source>
</reference>
<evidence type="ECO:0000256" key="4">
    <source>
        <dbReference type="SAM" id="Phobius"/>
    </source>
</evidence>
<feature type="transmembrane region" description="Helical" evidence="4">
    <location>
        <begin position="21"/>
        <end position="44"/>
    </location>
</feature>
<feature type="transmembrane region" description="Helical" evidence="4">
    <location>
        <begin position="50"/>
        <end position="71"/>
    </location>
</feature>
<dbReference type="PANTHER" id="PTHR24421">
    <property type="entry name" value="NITRATE/NITRITE SENSOR PROTEIN NARX-RELATED"/>
    <property type="match status" value="1"/>
</dbReference>
<dbReference type="Pfam" id="PF02518">
    <property type="entry name" value="HATPase_c"/>
    <property type="match status" value="1"/>
</dbReference>
<feature type="transmembrane region" description="Helical" evidence="4">
    <location>
        <begin position="159"/>
        <end position="180"/>
    </location>
</feature>
<proteinExistence type="predicted"/>
<evidence type="ECO:0000259" key="5">
    <source>
        <dbReference type="Pfam" id="PF02518"/>
    </source>
</evidence>